<evidence type="ECO:0000313" key="2">
    <source>
        <dbReference type="Proteomes" id="UP001652583"/>
    </source>
</evidence>
<reference evidence="3" key="1">
    <citation type="submission" date="2025-08" db="UniProtKB">
        <authorList>
            <consortium name="RefSeq"/>
        </authorList>
    </citation>
    <scope>IDENTIFICATION</scope>
    <source>
        <tissue evidence="3">Blood</tissue>
    </source>
</reference>
<sequence length="267" mass="27417">MPGARESGRGGCRGARGPRAPGQLGRLAPAGRARAALTHAVAMATPGPAADWLPARAGCVRGPNAHRGHGNGRTPPVGPGAGRVGPSRAPAGAVGGSAVCRRRSFSPVAVLWAHSPLEGLHCESPRSESMLCTRPEGVFGMGRVAPSEASDLRGDLGELGGASGISRLPAGPSWERASISGENVDGHVQMCFCRHHTLRACWPFQKVQAAPPSLLCTSCLIHWLSHPLAVPTSPCISLLSSIASFSKPSTRLPGGFALIQLCLPSAP</sequence>
<feature type="compositionally biased region" description="Low complexity" evidence="1">
    <location>
        <begin position="15"/>
        <end position="31"/>
    </location>
</feature>
<accession>A0ABM3NXQ6</accession>
<evidence type="ECO:0000313" key="3">
    <source>
        <dbReference type="RefSeq" id="XP_053064199.1"/>
    </source>
</evidence>
<evidence type="ECO:0000256" key="1">
    <source>
        <dbReference type="SAM" id="MobiDB-lite"/>
    </source>
</evidence>
<feature type="region of interest" description="Disordered" evidence="1">
    <location>
        <begin position="63"/>
        <end position="89"/>
    </location>
</feature>
<keyword evidence="2" id="KW-1185">Reference proteome</keyword>
<organism evidence="2 3">
    <name type="scientific">Acinonyx jubatus</name>
    <name type="common">Cheetah</name>
    <dbReference type="NCBI Taxonomy" id="32536"/>
    <lineage>
        <taxon>Eukaryota</taxon>
        <taxon>Metazoa</taxon>
        <taxon>Chordata</taxon>
        <taxon>Craniata</taxon>
        <taxon>Vertebrata</taxon>
        <taxon>Euteleostomi</taxon>
        <taxon>Mammalia</taxon>
        <taxon>Eutheria</taxon>
        <taxon>Laurasiatheria</taxon>
        <taxon>Carnivora</taxon>
        <taxon>Feliformia</taxon>
        <taxon>Felidae</taxon>
        <taxon>Felinae</taxon>
        <taxon>Acinonyx</taxon>
    </lineage>
</organism>
<protein>
    <submittedName>
        <fullName evidence="3">Uncharacterized protein LOC113594693</fullName>
    </submittedName>
</protein>
<dbReference type="GeneID" id="113594693"/>
<proteinExistence type="predicted"/>
<dbReference type="RefSeq" id="XP_053064199.1">
    <property type="nucleotide sequence ID" value="XM_053208224.1"/>
</dbReference>
<gene>
    <name evidence="3" type="primary">LOC113594693</name>
</gene>
<feature type="region of interest" description="Disordered" evidence="1">
    <location>
        <begin position="1"/>
        <end position="31"/>
    </location>
</feature>
<dbReference type="Proteomes" id="UP001652583">
    <property type="component" value="Chromosome F2"/>
</dbReference>
<name>A0ABM3NXQ6_ACIJB</name>